<dbReference type="EMBL" id="GISG01204655">
    <property type="protein sequence ID" value="MBA4659649.1"/>
    <property type="molecule type" value="Transcribed_RNA"/>
</dbReference>
<organism evidence="2">
    <name type="scientific">Opuntia streptacantha</name>
    <name type="common">Prickly pear cactus</name>
    <name type="synonym">Opuntia cardona</name>
    <dbReference type="NCBI Taxonomy" id="393608"/>
    <lineage>
        <taxon>Eukaryota</taxon>
        <taxon>Viridiplantae</taxon>
        <taxon>Streptophyta</taxon>
        <taxon>Embryophyta</taxon>
        <taxon>Tracheophyta</taxon>
        <taxon>Spermatophyta</taxon>
        <taxon>Magnoliopsida</taxon>
        <taxon>eudicotyledons</taxon>
        <taxon>Gunneridae</taxon>
        <taxon>Pentapetalae</taxon>
        <taxon>Caryophyllales</taxon>
        <taxon>Cactineae</taxon>
        <taxon>Cactaceae</taxon>
        <taxon>Opuntioideae</taxon>
        <taxon>Opuntia</taxon>
    </lineage>
</organism>
<reference evidence="2" key="1">
    <citation type="journal article" date="2013" name="J. Plant Res.">
        <title>Effect of fungi and light on seed germination of three Opuntia species from semiarid lands of central Mexico.</title>
        <authorList>
            <person name="Delgado-Sanchez P."/>
            <person name="Jimenez-Bremont J.F."/>
            <person name="Guerrero-Gonzalez Mde L."/>
            <person name="Flores J."/>
        </authorList>
    </citation>
    <scope>NUCLEOTIDE SEQUENCE</scope>
    <source>
        <tissue evidence="2">Cladode</tissue>
    </source>
</reference>
<feature type="compositionally biased region" description="Low complexity" evidence="1">
    <location>
        <begin position="101"/>
        <end position="114"/>
    </location>
</feature>
<name>A0A7C9A7D9_OPUST</name>
<dbReference type="AlphaFoldDB" id="A0A7C9A7D9"/>
<feature type="region of interest" description="Disordered" evidence="1">
    <location>
        <begin position="60"/>
        <end position="148"/>
    </location>
</feature>
<evidence type="ECO:0000256" key="1">
    <source>
        <dbReference type="SAM" id="MobiDB-lite"/>
    </source>
</evidence>
<evidence type="ECO:0000313" key="2">
    <source>
        <dbReference type="EMBL" id="MBA4659651.1"/>
    </source>
</evidence>
<reference evidence="2" key="2">
    <citation type="submission" date="2020-07" db="EMBL/GenBank/DDBJ databases">
        <authorList>
            <person name="Vera ALvarez R."/>
            <person name="Arias-Moreno D.M."/>
            <person name="Jimenez-Jacinto V."/>
            <person name="Jimenez-Bremont J.F."/>
            <person name="Swaminathan K."/>
            <person name="Moose S.P."/>
            <person name="Guerrero-Gonzalez M.L."/>
            <person name="Marino-Ramirez L."/>
            <person name="Landsman D."/>
            <person name="Rodriguez-Kessler M."/>
            <person name="Delgado-Sanchez P."/>
        </authorList>
    </citation>
    <scope>NUCLEOTIDE SEQUENCE</scope>
    <source>
        <tissue evidence="2">Cladode</tissue>
    </source>
</reference>
<accession>A0A7C9A7D9</accession>
<protein>
    <submittedName>
        <fullName evidence="2">Uncharacterized protein</fullName>
    </submittedName>
</protein>
<dbReference type="EMBL" id="GISG01204657">
    <property type="protein sequence ID" value="MBA4659651.1"/>
    <property type="molecule type" value="Transcribed_RNA"/>
</dbReference>
<sequence length="148" mass="16124">MHCTSLYMCEKHWHTRNVSAAKLALRSTESNLALTPSPTLWNPSAPSSYASESGLLASTCQETPVKRPVSFLQPQLRRGTLQGRTQGAHHHPSVRSPPQFSLLPSTSGSSSGPSEPYRPHKRSSEESHYSGNGTNPSPMPEPPRLRVG</sequence>
<proteinExistence type="predicted"/>